<name>A0A8T2MYN5_9TELE</name>
<dbReference type="AlphaFoldDB" id="A0A8T2MYN5"/>
<feature type="transmembrane region" description="Helical" evidence="7">
    <location>
        <begin position="139"/>
        <end position="158"/>
    </location>
</feature>
<evidence type="ECO:0000256" key="6">
    <source>
        <dbReference type="ARBA" id="ARBA00023136"/>
    </source>
</evidence>
<dbReference type="EMBL" id="JAFBMS010001135">
    <property type="protein sequence ID" value="KAG9329517.1"/>
    <property type="molecule type" value="Genomic_DNA"/>
</dbReference>
<keyword evidence="3" id="KW-1003">Cell membrane</keyword>
<gene>
    <name evidence="8" type="ORF">JZ751_004413</name>
</gene>
<comment type="similarity">
    <text evidence="2 7">Belongs to the XK family.</text>
</comment>
<keyword evidence="6 7" id="KW-0472">Membrane</keyword>
<feature type="transmembrane region" description="Helical" evidence="7">
    <location>
        <begin position="114"/>
        <end position="133"/>
    </location>
</feature>
<evidence type="ECO:0000256" key="7">
    <source>
        <dbReference type="RuleBase" id="RU910716"/>
    </source>
</evidence>
<evidence type="ECO:0000256" key="1">
    <source>
        <dbReference type="ARBA" id="ARBA00004651"/>
    </source>
</evidence>
<protein>
    <recommendedName>
        <fullName evidence="7">XK-related protein</fullName>
    </recommendedName>
</protein>
<dbReference type="InterPro" id="IPR050895">
    <property type="entry name" value="XK-related_scramblase"/>
</dbReference>
<organism evidence="8 9">
    <name type="scientific">Albula glossodonta</name>
    <name type="common">roundjaw bonefish</name>
    <dbReference type="NCBI Taxonomy" id="121402"/>
    <lineage>
        <taxon>Eukaryota</taxon>
        <taxon>Metazoa</taxon>
        <taxon>Chordata</taxon>
        <taxon>Craniata</taxon>
        <taxon>Vertebrata</taxon>
        <taxon>Euteleostomi</taxon>
        <taxon>Actinopterygii</taxon>
        <taxon>Neopterygii</taxon>
        <taxon>Teleostei</taxon>
        <taxon>Albuliformes</taxon>
        <taxon>Albulidae</taxon>
        <taxon>Albula</taxon>
    </lineage>
</organism>
<keyword evidence="4 7" id="KW-0812">Transmembrane</keyword>
<keyword evidence="9" id="KW-1185">Reference proteome</keyword>
<evidence type="ECO:0000256" key="5">
    <source>
        <dbReference type="ARBA" id="ARBA00022989"/>
    </source>
</evidence>
<comment type="caution">
    <text evidence="8">The sequence shown here is derived from an EMBL/GenBank/DDBJ whole genome shotgun (WGS) entry which is preliminary data.</text>
</comment>
<evidence type="ECO:0000256" key="2">
    <source>
        <dbReference type="ARBA" id="ARBA00008789"/>
    </source>
</evidence>
<dbReference type="PANTHER" id="PTHR16024:SF19">
    <property type="entry name" value="XK-RELATED PROTEIN"/>
    <property type="match status" value="1"/>
</dbReference>
<dbReference type="GO" id="GO:0005886">
    <property type="term" value="C:plasma membrane"/>
    <property type="evidence" value="ECO:0007669"/>
    <property type="project" value="UniProtKB-SubCell"/>
</dbReference>
<sequence length="328" mass="37040">MLKVRLTCCRYAALLETSLLSFTGGSRDLEGQAVYQTHDLSMLRLFETFFESAPQLVLMVLIIIWHEHEQVGLLTVLKAAGSAVSIAWTVAMYHRSLRSFLVEKAKQGWGSSALYFLWNLLLIAPRLASLALFYSALPLLGPAHFLLLWFPLFLWAWLQDTHFMDSFAGELLYRAVVGVIWYFSWFNVAEGRTVVRSLIHHGLMAVDSTILLLVWWGQWDHAMDGLAPEPIVFFIAIPSCYLLGLLLKVAYYRHYHPSLGQQPQSDTVDFRLLDTLPSLAHSDTETDSAPCTDPLMLPQASPSPATDSTPCTIIQNKRMKRLAANFYS</sequence>
<dbReference type="Proteomes" id="UP000824540">
    <property type="component" value="Unassembled WGS sequence"/>
</dbReference>
<dbReference type="GO" id="GO:0070782">
    <property type="term" value="P:phosphatidylserine exposure on apoptotic cell surface"/>
    <property type="evidence" value="ECO:0007669"/>
    <property type="project" value="TreeGrafter"/>
</dbReference>
<reference evidence="8" key="1">
    <citation type="thesis" date="2021" institute="BYU ScholarsArchive" country="Provo, UT, USA">
        <title>Applications of and Algorithms for Genome Assembly and Genomic Analyses with an Emphasis on Marine Teleosts.</title>
        <authorList>
            <person name="Pickett B.D."/>
        </authorList>
    </citation>
    <scope>NUCLEOTIDE SEQUENCE</scope>
    <source>
        <strain evidence="8">HI-2016</strain>
    </source>
</reference>
<feature type="transmembrane region" description="Helical" evidence="7">
    <location>
        <begin position="170"/>
        <end position="186"/>
    </location>
</feature>
<feature type="transmembrane region" description="Helical" evidence="7">
    <location>
        <begin position="71"/>
        <end position="93"/>
    </location>
</feature>
<dbReference type="GO" id="GO:0043652">
    <property type="term" value="P:engulfment of apoptotic cell"/>
    <property type="evidence" value="ECO:0007669"/>
    <property type="project" value="TreeGrafter"/>
</dbReference>
<accession>A0A8T2MYN5</accession>
<evidence type="ECO:0000256" key="4">
    <source>
        <dbReference type="ARBA" id="ARBA00022692"/>
    </source>
</evidence>
<evidence type="ECO:0000256" key="3">
    <source>
        <dbReference type="ARBA" id="ARBA00022475"/>
    </source>
</evidence>
<evidence type="ECO:0000313" key="9">
    <source>
        <dbReference type="Proteomes" id="UP000824540"/>
    </source>
</evidence>
<feature type="transmembrane region" description="Helical" evidence="7">
    <location>
        <begin position="198"/>
        <end position="219"/>
    </location>
</feature>
<proteinExistence type="inferred from homology"/>
<dbReference type="GO" id="GO:1902742">
    <property type="term" value="P:apoptotic process involved in development"/>
    <property type="evidence" value="ECO:0007669"/>
    <property type="project" value="TreeGrafter"/>
</dbReference>
<feature type="transmembrane region" description="Helical" evidence="7">
    <location>
        <begin position="231"/>
        <end position="252"/>
    </location>
</feature>
<keyword evidence="5 7" id="KW-1133">Transmembrane helix</keyword>
<dbReference type="InterPro" id="IPR018629">
    <property type="entry name" value="XK-rel"/>
</dbReference>
<dbReference type="PANTHER" id="PTHR16024">
    <property type="entry name" value="XK-RELATED PROTEIN"/>
    <property type="match status" value="1"/>
</dbReference>
<dbReference type="Pfam" id="PF09815">
    <property type="entry name" value="XK-related"/>
    <property type="match status" value="1"/>
</dbReference>
<evidence type="ECO:0000313" key="8">
    <source>
        <dbReference type="EMBL" id="KAG9329517.1"/>
    </source>
</evidence>
<dbReference type="OrthoDB" id="6136301at2759"/>
<comment type="subcellular location">
    <subcellularLocation>
        <location evidence="1">Cell membrane</location>
        <topology evidence="1">Multi-pass membrane protein</topology>
    </subcellularLocation>
    <subcellularLocation>
        <location evidence="7">Membrane</location>
        <topology evidence="7">Multi-pass membrane protein</topology>
    </subcellularLocation>
</comment>